<organism evidence="1 2">
    <name type="scientific">Amanita muscaria (strain Koide BX008)</name>
    <dbReference type="NCBI Taxonomy" id="946122"/>
    <lineage>
        <taxon>Eukaryota</taxon>
        <taxon>Fungi</taxon>
        <taxon>Dikarya</taxon>
        <taxon>Basidiomycota</taxon>
        <taxon>Agaricomycotina</taxon>
        <taxon>Agaricomycetes</taxon>
        <taxon>Agaricomycetidae</taxon>
        <taxon>Agaricales</taxon>
        <taxon>Pluteineae</taxon>
        <taxon>Amanitaceae</taxon>
        <taxon>Amanita</taxon>
    </lineage>
</organism>
<dbReference type="HOGENOM" id="CLU_2775460_0_0_1"/>
<evidence type="ECO:0000313" key="1">
    <source>
        <dbReference type="EMBL" id="KIL59389.1"/>
    </source>
</evidence>
<gene>
    <name evidence="1" type="ORF">M378DRAFT_169315</name>
</gene>
<dbReference type="Proteomes" id="UP000054549">
    <property type="component" value="Unassembled WGS sequence"/>
</dbReference>
<sequence length="69" mass="7511">MGVLNAAPHLAGHRCGPAFVLVKDAFGLGQRSNLNKYGINKSKESPAPKIARHRRSLDCLTHLLCYLSP</sequence>
<dbReference type="EMBL" id="KN818316">
    <property type="protein sequence ID" value="KIL59389.1"/>
    <property type="molecule type" value="Genomic_DNA"/>
</dbReference>
<evidence type="ECO:0000313" key="2">
    <source>
        <dbReference type="Proteomes" id="UP000054549"/>
    </source>
</evidence>
<accession>A0A0C2SZ03</accession>
<reference evidence="1 2" key="1">
    <citation type="submission" date="2014-04" db="EMBL/GenBank/DDBJ databases">
        <title>Evolutionary Origins and Diversification of the Mycorrhizal Mutualists.</title>
        <authorList>
            <consortium name="DOE Joint Genome Institute"/>
            <consortium name="Mycorrhizal Genomics Consortium"/>
            <person name="Kohler A."/>
            <person name="Kuo A."/>
            <person name="Nagy L.G."/>
            <person name="Floudas D."/>
            <person name="Copeland A."/>
            <person name="Barry K.W."/>
            <person name="Cichocki N."/>
            <person name="Veneault-Fourrey C."/>
            <person name="LaButti K."/>
            <person name="Lindquist E.A."/>
            <person name="Lipzen A."/>
            <person name="Lundell T."/>
            <person name="Morin E."/>
            <person name="Murat C."/>
            <person name="Riley R."/>
            <person name="Ohm R."/>
            <person name="Sun H."/>
            <person name="Tunlid A."/>
            <person name="Henrissat B."/>
            <person name="Grigoriev I.V."/>
            <person name="Hibbett D.S."/>
            <person name="Martin F."/>
        </authorList>
    </citation>
    <scope>NUCLEOTIDE SEQUENCE [LARGE SCALE GENOMIC DNA]</scope>
    <source>
        <strain evidence="1 2">Koide BX008</strain>
    </source>
</reference>
<protein>
    <submittedName>
        <fullName evidence="1">Uncharacterized protein</fullName>
    </submittedName>
</protein>
<dbReference type="InParanoid" id="A0A0C2SZ03"/>
<keyword evidence="2" id="KW-1185">Reference proteome</keyword>
<proteinExistence type="predicted"/>
<name>A0A0C2SZ03_AMAMK</name>
<dbReference type="AlphaFoldDB" id="A0A0C2SZ03"/>